<feature type="compositionally biased region" description="Polar residues" evidence="1">
    <location>
        <begin position="734"/>
        <end position="745"/>
    </location>
</feature>
<keyword evidence="4" id="KW-1185">Reference proteome</keyword>
<dbReference type="PANTHER" id="PTHR34775:SF4">
    <property type="entry name" value="TRANSMEMBRANE PROTEIN"/>
    <property type="match status" value="1"/>
</dbReference>
<evidence type="ECO:0000256" key="2">
    <source>
        <dbReference type="SAM" id="Phobius"/>
    </source>
</evidence>
<feature type="compositionally biased region" description="Acidic residues" evidence="1">
    <location>
        <begin position="307"/>
        <end position="318"/>
    </location>
</feature>
<feature type="compositionally biased region" description="Basic and acidic residues" evidence="1">
    <location>
        <begin position="656"/>
        <end position="666"/>
    </location>
</feature>
<dbReference type="EMBL" id="QJKJ01007945">
    <property type="protein sequence ID" value="RDX81388.1"/>
    <property type="molecule type" value="Genomic_DNA"/>
</dbReference>
<feature type="transmembrane region" description="Helical" evidence="2">
    <location>
        <begin position="626"/>
        <end position="646"/>
    </location>
</feature>
<dbReference type="AlphaFoldDB" id="A0A371FSV5"/>
<sequence length="784" mass="86800">MPSNKTSSNPNPRSSEISNPMRRSFTGNPFTKPSIVPIHGAKTPANSPSDFLRRSSVGIRESGGSLRDFMDDKENGKDQILKLAKVRSPAACSKGSKNFMSPTISASCKINESPRKKVLVERNEAVLSPADPKSHVRKVTFAESLEEKRIDEIVPNFEEGPRSSLTSEDLSGESETSETHYMNVPLLSKNDTDLSFETVHDVNVNVNVHTEPLFETEPDCVNLDPTFKLSPTATPPVSFKATVLMPPYDPKTNYLSPRPQFLHYKPKPRMELCSEGELEDSLLCGSFSDTEVTEDAQSEGSQKESEEVSSDETVEEEGGQISEPSPARRTVTPEETAEAKEVPKPRFTVRAKAVALILLLAVAFVSISVTDSPVIDRTVLEDFYKVYESTYFSLYERANFDRFTRFAKTNFDETARNLQIWFTKLLSSISEFITDVRGAHNLGKLQYYNLTIQVDYSVVDQYPIFGRGENEIGETHAPVWDAEGDAVSDIDSDEDIEENISAVHYEVEQVQEDIATITAVENVSDAPQSEEVLNMIESEQVTEAGNLEATLAQEVAEICINANELDTEQAQEIDAKLDVNKQSDVSLYSDVAAMSDDEAEKKSASIDAAVKGNEEQLEAIDIPANVVLYLLLCAGSVVIAGATFSWSRKGKSKSKSSKEQPLELHNDFFPSKNKQVSPEELSGPLEMDVLEDSSCPSETSSFQQNSFYTEKVVSEGHRLGLEKKRKNNYRRESLASSDYSTGSPSYGSLTVYEKIPIKQGHGEEEIITPVRRSSRIRNQATSPS</sequence>
<name>A0A371FSV5_MUCPR</name>
<evidence type="ECO:0000313" key="4">
    <source>
        <dbReference type="Proteomes" id="UP000257109"/>
    </source>
</evidence>
<comment type="caution">
    <text evidence="3">The sequence shown here is derived from an EMBL/GenBank/DDBJ whole genome shotgun (WGS) entry which is preliminary data.</text>
</comment>
<evidence type="ECO:0000313" key="3">
    <source>
        <dbReference type="EMBL" id="RDX81388.1"/>
    </source>
</evidence>
<dbReference type="STRING" id="157652.A0A371FSV5"/>
<dbReference type="Proteomes" id="UP000257109">
    <property type="component" value="Unassembled WGS sequence"/>
</dbReference>
<dbReference type="OrthoDB" id="676522at2759"/>
<feature type="compositionally biased region" description="Polar residues" evidence="1">
    <location>
        <begin position="1"/>
        <end position="18"/>
    </location>
</feature>
<keyword evidence="2" id="KW-0812">Transmembrane</keyword>
<accession>A0A371FSV5</accession>
<organism evidence="3 4">
    <name type="scientific">Mucuna pruriens</name>
    <name type="common">Velvet bean</name>
    <name type="synonym">Dolichos pruriens</name>
    <dbReference type="NCBI Taxonomy" id="157652"/>
    <lineage>
        <taxon>Eukaryota</taxon>
        <taxon>Viridiplantae</taxon>
        <taxon>Streptophyta</taxon>
        <taxon>Embryophyta</taxon>
        <taxon>Tracheophyta</taxon>
        <taxon>Spermatophyta</taxon>
        <taxon>Magnoliopsida</taxon>
        <taxon>eudicotyledons</taxon>
        <taxon>Gunneridae</taxon>
        <taxon>Pentapetalae</taxon>
        <taxon>rosids</taxon>
        <taxon>fabids</taxon>
        <taxon>Fabales</taxon>
        <taxon>Fabaceae</taxon>
        <taxon>Papilionoideae</taxon>
        <taxon>50 kb inversion clade</taxon>
        <taxon>NPAAA clade</taxon>
        <taxon>indigoferoid/millettioid clade</taxon>
        <taxon>Phaseoleae</taxon>
        <taxon>Mucuna</taxon>
    </lineage>
</organism>
<reference evidence="3" key="1">
    <citation type="submission" date="2018-05" db="EMBL/GenBank/DDBJ databases">
        <title>Draft genome of Mucuna pruriens seed.</title>
        <authorList>
            <person name="Nnadi N.E."/>
            <person name="Vos R."/>
            <person name="Hasami M.H."/>
            <person name="Devisetty U.K."/>
            <person name="Aguiy J.C."/>
        </authorList>
    </citation>
    <scope>NUCLEOTIDE SEQUENCE [LARGE SCALE GENOMIC DNA]</scope>
    <source>
        <strain evidence="3">JCA_2017</strain>
    </source>
</reference>
<feature type="region of interest" description="Disordered" evidence="1">
    <location>
        <begin position="291"/>
        <end position="342"/>
    </location>
</feature>
<feature type="region of interest" description="Disordered" evidence="1">
    <location>
        <begin position="1"/>
        <end position="72"/>
    </location>
</feature>
<feature type="region of interest" description="Disordered" evidence="1">
    <location>
        <begin position="723"/>
        <end position="745"/>
    </location>
</feature>
<feature type="non-terminal residue" evidence="3">
    <location>
        <position position="1"/>
    </location>
</feature>
<keyword evidence="2" id="KW-1133">Transmembrane helix</keyword>
<feature type="region of interest" description="Disordered" evidence="1">
    <location>
        <begin position="763"/>
        <end position="784"/>
    </location>
</feature>
<gene>
    <name evidence="3" type="ORF">CR513_37939</name>
</gene>
<proteinExistence type="predicted"/>
<keyword evidence="2" id="KW-0472">Membrane</keyword>
<dbReference type="PANTHER" id="PTHR34775">
    <property type="entry name" value="TRANSMEMBRANE PROTEIN"/>
    <property type="match status" value="1"/>
</dbReference>
<evidence type="ECO:0000256" key="1">
    <source>
        <dbReference type="SAM" id="MobiDB-lite"/>
    </source>
</evidence>
<feature type="region of interest" description="Disordered" evidence="1">
    <location>
        <begin position="649"/>
        <end position="680"/>
    </location>
</feature>
<feature type="region of interest" description="Disordered" evidence="1">
    <location>
        <begin position="154"/>
        <end position="180"/>
    </location>
</feature>
<protein>
    <submittedName>
        <fullName evidence="3">Uncharacterized protein</fullName>
    </submittedName>
</protein>